<comment type="caution">
    <text evidence="1">The sequence shown here is derived from an EMBL/GenBank/DDBJ whole genome shotgun (WGS) entry which is preliminary data.</text>
</comment>
<dbReference type="Proteomes" id="UP000195106">
    <property type="component" value="Unassembled WGS sequence"/>
</dbReference>
<evidence type="ECO:0000313" key="1">
    <source>
        <dbReference type="EMBL" id="OUE10374.1"/>
    </source>
</evidence>
<evidence type="ECO:0000313" key="2">
    <source>
        <dbReference type="Proteomes" id="UP000195106"/>
    </source>
</evidence>
<dbReference type="SUPFAM" id="SSF142906">
    <property type="entry name" value="YjbR-like"/>
    <property type="match status" value="1"/>
</dbReference>
<organism evidence="1 2">
    <name type="scientific">Clavibacter michiganensis</name>
    <dbReference type="NCBI Taxonomy" id="28447"/>
    <lineage>
        <taxon>Bacteria</taxon>
        <taxon>Bacillati</taxon>
        <taxon>Actinomycetota</taxon>
        <taxon>Actinomycetes</taxon>
        <taxon>Micrococcales</taxon>
        <taxon>Microbacteriaceae</taxon>
        <taxon>Clavibacter</taxon>
    </lineage>
</organism>
<sequence length="109" mass="12233">MSTEADVRELALSLPGVEERTAYGTPAFYAGPRMIARLVEEPGVLLVWRADLGEREALLQEDPAAFTTTPHYDGHPSVLVRLDRVPAARLAELLREAWDARAPRRLRDR</sequence>
<accession>A0A251XXS7</accession>
<dbReference type="Gene3D" id="3.90.1150.30">
    <property type="match status" value="1"/>
</dbReference>
<dbReference type="Pfam" id="PF04237">
    <property type="entry name" value="YjbR"/>
    <property type="match status" value="1"/>
</dbReference>
<reference evidence="1 2" key="1">
    <citation type="submission" date="2016-08" db="EMBL/GenBank/DDBJ databases">
        <title>Genome sequence of Clavibacter michiganensis spp. strain CASJ009.</title>
        <authorList>
            <person name="Thapa S.P."/>
            <person name="Coaker G."/>
        </authorList>
    </citation>
    <scope>NUCLEOTIDE SEQUENCE [LARGE SCALE GENOMIC DNA]</scope>
    <source>
        <strain evidence="1">CASJ009</strain>
    </source>
</reference>
<proteinExistence type="predicted"/>
<dbReference type="InterPro" id="IPR058532">
    <property type="entry name" value="YjbR/MT2646/Rv2570-like"/>
</dbReference>
<evidence type="ECO:0008006" key="3">
    <source>
        <dbReference type="Google" id="ProtNLM"/>
    </source>
</evidence>
<dbReference type="InterPro" id="IPR038056">
    <property type="entry name" value="YjbR-like_sf"/>
</dbReference>
<gene>
    <name evidence="1" type="ORF">CMsap09_15630</name>
</gene>
<dbReference type="EMBL" id="MDHJ01000001">
    <property type="protein sequence ID" value="OUE10374.1"/>
    <property type="molecule type" value="Genomic_DNA"/>
</dbReference>
<name>A0A251XXS7_9MICO</name>
<protein>
    <recommendedName>
        <fullName evidence="3">MmcQ/YjbR family DNA-binding protein</fullName>
    </recommendedName>
</protein>
<dbReference type="AlphaFoldDB" id="A0A251XXS7"/>